<dbReference type="RefSeq" id="WP_265789022.1">
    <property type="nucleotide sequence ID" value="NZ_BAABRS010000001.1"/>
</dbReference>
<proteinExistence type="predicted"/>
<gene>
    <name evidence="1" type="ORF">LQ318_07800</name>
</gene>
<protein>
    <recommendedName>
        <fullName evidence="3">Lipoprotein</fullName>
    </recommendedName>
</protein>
<keyword evidence="2" id="KW-1185">Reference proteome</keyword>
<evidence type="ECO:0000313" key="1">
    <source>
        <dbReference type="EMBL" id="MCW9712805.1"/>
    </source>
</evidence>
<reference evidence="1 2" key="1">
    <citation type="submission" date="2021-11" db="EMBL/GenBank/DDBJ databases">
        <title>Aliifidinibius sp. nov., a new bacterium isolated from saline soil.</title>
        <authorList>
            <person name="Galisteo C."/>
            <person name="De La Haba R."/>
            <person name="Sanchez-Porro C."/>
            <person name="Ventosa A."/>
        </authorList>
    </citation>
    <scope>NUCLEOTIDE SEQUENCE [LARGE SCALE GENOMIC DNA]</scope>
    <source>
        <strain evidence="1 2">KACC 190600</strain>
    </source>
</reference>
<sequence>MNIKFVIYISLLGCMLLVQLSCVNKRLSNTDFKNDIHRDSTLYATLVEYGKTNGLTQTDPKKLKSSLRIDPRSIDTAYSFVGKLEAKDLYASKKQLNLRRQIIKNHNLTIANVIEDQKCSNYGGLRPPPGRDDSIEIKIPSHCKNIGLHSFITIIFGQPEITADSNCANINSRQLEDPQATCWEIKAIEYTSSSELIFNLYLIEDPEEGWNVVHKKNIWGAISKAFVADHFSVLVLQAFQ</sequence>
<evidence type="ECO:0008006" key="3">
    <source>
        <dbReference type="Google" id="ProtNLM"/>
    </source>
</evidence>
<dbReference type="EMBL" id="JAJNDC010000001">
    <property type="protein sequence ID" value="MCW9712805.1"/>
    <property type="molecule type" value="Genomic_DNA"/>
</dbReference>
<dbReference type="Proteomes" id="UP001207337">
    <property type="component" value="Unassembled WGS sequence"/>
</dbReference>
<organism evidence="1 2">
    <name type="scientific">Fodinibius salicampi</name>
    <dbReference type="NCBI Taxonomy" id="1920655"/>
    <lineage>
        <taxon>Bacteria</taxon>
        <taxon>Pseudomonadati</taxon>
        <taxon>Balneolota</taxon>
        <taxon>Balneolia</taxon>
        <taxon>Balneolales</taxon>
        <taxon>Balneolaceae</taxon>
        <taxon>Fodinibius</taxon>
    </lineage>
</organism>
<accession>A0ABT3PY75</accession>
<name>A0ABT3PY75_9BACT</name>
<comment type="caution">
    <text evidence="1">The sequence shown here is derived from an EMBL/GenBank/DDBJ whole genome shotgun (WGS) entry which is preliminary data.</text>
</comment>
<evidence type="ECO:0000313" key="2">
    <source>
        <dbReference type="Proteomes" id="UP001207337"/>
    </source>
</evidence>